<feature type="compositionally biased region" description="Acidic residues" evidence="1">
    <location>
        <begin position="503"/>
        <end position="535"/>
    </location>
</feature>
<name>A0A412IU82_9FIRM</name>
<feature type="signal peptide" evidence="2">
    <location>
        <begin position="1"/>
        <end position="20"/>
    </location>
</feature>
<gene>
    <name evidence="3" type="ORF">DWX94_03350</name>
</gene>
<proteinExistence type="predicted"/>
<evidence type="ECO:0000256" key="2">
    <source>
        <dbReference type="SAM" id="SignalP"/>
    </source>
</evidence>
<feature type="region of interest" description="Disordered" evidence="1">
    <location>
        <begin position="477"/>
        <end position="535"/>
    </location>
</feature>
<reference evidence="3 4" key="1">
    <citation type="submission" date="2018-08" db="EMBL/GenBank/DDBJ databases">
        <title>A genome reference for cultivated species of the human gut microbiota.</title>
        <authorList>
            <person name="Zou Y."/>
            <person name="Xue W."/>
            <person name="Luo G."/>
        </authorList>
    </citation>
    <scope>NUCLEOTIDE SEQUENCE [LARGE SCALE GENOMIC DNA]</scope>
    <source>
        <strain evidence="3 4">AF22-21</strain>
    </source>
</reference>
<dbReference type="PROSITE" id="PS51257">
    <property type="entry name" value="PROKAR_LIPOPROTEIN"/>
    <property type="match status" value="1"/>
</dbReference>
<sequence length="535" mass="58895">MKKKGYGKALTLLLVTSLVAGTVLTGCGKKKVDYNMGDDENGSGGGGKLASRLDVPDSYEGALEGIDTDATGLTDVKINASKITVPDTDKMSILYYNQNQVDNEYKKRVCENFFDVSAGVYTYSWEKPYKGDLEREIENYEELSKQSKSDDEKSFFDDYISSLKEQLKTATDEREGAGDYSADAFVGSKGENMYMISFNSTETGESGGFSIDYYPSDQLINYRPKEGASSVYCYSSDYYDGEDTANTATVSQDDAIQQGLSFLAGCGISDIIETGCTDLIWEYSDTSYNTLASEKSGYVITYKRSVDGIAPYTPSVYNIDSLNSSDDVWYDTMDETFELQIDDNGIVSAYCYDYFKATGDKKENVDLISWEDAVKALPKAVNTYYAENKTQYSSIEFNNVQLAYYKIKDGDKYEYLPVWVFAQCEKTGDGDSSQSDDGLDILNPLQLIMLNAETGELIDLKSVLNTQSFSYTDSTVVGGDDDNVTLDDSDLDEDGASITDDSAASDDSSDSSDDGSIDINDLDLQVDDTTDAVEE</sequence>
<dbReference type="OrthoDB" id="1826321at2"/>
<dbReference type="EMBL" id="QRVK01000005">
    <property type="protein sequence ID" value="RGS43623.1"/>
    <property type="molecule type" value="Genomic_DNA"/>
</dbReference>
<accession>A0A412IU82</accession>
<dbReference type="Proteomes" id="UP000283295">
    <property type="component" value="Unassembled WGS sequence"/>
</dbReference>
<comment type="caution">
    <text evidence="3">The sequence shown here is derived from an EMBL/GenBank/DDBJ whole genome shotgun (WGS) entry which is preliminary data.</text>
</comment>
<feature type="compositionally biased region" description="Acidic residues" evidence="1">
    <location>
        <begin position="479"/>
        <end position="495"/>
    </location>
</feature>
<evidence type="ECO:0000313" key="3">
    <source>
        <dbReference type="EMBL" id="RGS43623.1"/>
    </source>
</evidence>
<organism evidence="3 4">
    <name type="scientific">Coprococcus eutactus</name>
    <dbReference type="NCBI Taxonomy" id="33043"/>
    <lineage>
        <taxon>Bacteria</taxon>
        <taxon>Bacillati</taxon>
        <taxon>Bacillota</taxon>
        <taxon>Clostridia</taxon>
        <taxon>Lachnospirales</taxon>
        <taxon>Lachnospiraceae</taxon>
        <taxon>Coprococcus</taxon>
    </lineage>
</organism>
<keyword evidence="2" id="KW-0732">Signal</keyword>
<evidence type="ECO:0000313" key="4">
    <source>
        <dbReference type="Proteomes" id="UP000283295"/>
    </source>
</evidence>
<feature type="chain" id="PRO_5038590586" evidence="2">
    <location>
        <begin position="21"/>
        <end position="535"/>
    </location>
</feature>
<evidence type="ECO:0000256" key="1">
    <source>
        <dbReference type="SAM" id="MobiDB-lite"/>
    </source>
</evidence>
<protein>
    <submittedName>
        <fullName evidence="3">Uncharacterized protein</fullName>
    </submittedName>
</protein>
<dbReference type="AlphaFoldDB" id="A0A412IU82"/>